<evidence type="ECO:0000313" key="2">
    <source>
        <dbReference type="Proteomes" id="UP001380953"/>
    </source>
</evidence>
<dbReference type="Proteomes" id="UP001380953">
    <property type="component" value="Unassembled WGS sequence"/>
</dbReference>
<keyword evidence="2" id="KW-1185">Reference proteome</keyword>
<protein>
    <submittedName>
        <fullName evidence="1">Uncharacterized protein</fullName>
    </submittedName>
</protein>
<gene>
    <name evidence="1" type="ORF">WKI47_06210</name>
</gene>
<comment type="caution">
    <text evidence="1">The sequence shown here is derived from an EMBL/GenBank/DDBJ whole genome shotgun (WGS) entry which is preliminary data.</text>
</comment>
<sequence length="210" mass="23847">MLGRMIDETSNIIGADGYLPGLRLNELPDVLFPFREEDIAARESFRYFDRNKAHLTLADLQQFASYFDKLRTGMDISEEALSLHVIDNVGVVNPASEAPVAYRYGGGNFQARALNEPIGRESLYIQEEMHDAGAVLFFVWKLNFFKEQEMRDRYYRDLMILSGFFGHQCSLLASNRGIKGTVFAGLSPIEFYSVFQGSEDEIPIFAFAIE</sequence>
<accession>A0ACC6P9G0</accession>
<name>A0ACC6P9G0_9BACL</name>
<organism evidence="1 2">
    <name type="scientific">Saccharibacillus sacchari</name>
    <dbReference type="NCBI Taxonomy" id="456493"/>
    <lineage>
        <taxon>Bacteria</taxon>
        <taxon>Bacillati</taxon>
        <taxon>Bacillota</taxon>
        <taxon>Bacilli</taxon>
        <taxon>Bacillales</taxon>
        <taxon>Paenibacillaceae</taxon>
        <taxon>Saccharibacillus</taxon>
    </lineage>
</organism>
<proteinExistence type="predicted"/>
<dbReference type="EMBL" id="JBBKAR010000018">
    <property type="protein sequence ID" value="MEJ8303509.1"/>
    <property type="molecule type" value="Genomic_DNA"/>
</dbReference>
<evidence type="ECO:0000313" key="1">
    <source>
        <dbReference type="EMBL" id="MEJ8303509.1"/>
    </source>
</evidence>
<reference evidence="1" key="1">
    <citation type="submission" date="2024-03" db="EMBL/GenBank/DDBJ databases">
        <title>Whole genome sequecning of epiphytes from Marcgravia umbellata leaves.</title>
        <authorList>
            <person name="Kumar G."/>
            <person name="Savka M.A."/>
        </authorList>
    </citation>
    <scope>NUCLEOTIDE SEQUENCE</scope>
    <source>
        <strain evidence="1">RIT_BL5</strain>
    </source>
</reference>